<dbReference type="Proteomes" id="UP001567538">
    <property type="component" value="Unassembled WGS sequence"/>
</dbReference>
<feature type="compositionally biased region" description="Acidic residues" evidence="1">
    <location>
        <begin position="72"/>
        <end position="90"/>
    </location>
</feature>
<sequence length="164" mass="18996">MPTFVEKFAFTLEFELEDCNPLALTCATKLQPCVGVTLRVIASSSFYNKPTTFKYERYGGDPIPKPIREIEVTDEDGDSEGESDDEDTNEDEQRMTGNTRTITRIRKRMVKVRVPVRIQMTKMRKRMVTNMRMIMRKRTQAPTLRSICFGRGVLKKMAGLYLKR</sequence>
<feature type="region of interest" description="Disordered" evidence="1">
    <location>
        <begin position="58"/>
        <end position="95"/>
    </location>
</feature>
<evidence type="ECO:0000256" key="1">
    <source>
        <dbReference type="SAM" id="MobiDB-lite"/>
    </source>
</evidence>
<evidence type="ECO:0000313" key="2">
    <source>
        <dbReference type="EMBL" id="KAL1542511.1"/>
    </source>
</evidence>
<reference evidence="2 3" key="1">
    <citation type="submission" date="2024-06" db="EMBL/GenBank/DDBJ databases">
        <title>A chromosome level genome sequence of Diviner's sage (Salvia divinorum).</title>
        <authorList>
            <person name="Ford S.A."/>
            <person name="Ro D.-K."/>
            <person name="Ness R.W."/>
            <person name="Phillips M.A."/>
        </authorList>
    </citation>
    <scope>NUCLEOTIDE SEQUENCE [LARGE SCALE GENOMIC DNA]</scope>
    <source>
        <strain evidence="2">SAF-2024a</strain>
        <tissue evidence="2">Leaf</tissue>
    </source>
</reference>
<keyword evidence="3" id="KW-1185">Reference proteome</keyword>
<protein>
    <submittedName>
        <fullName evidence="2">Late blight resistance protein R1C-3 isoform X2</fullName>
    </submittedName>
</protein>
<proteinExistence type="predicted"/>
<dbReference type="EMBL" id="JBEAFC010000009">
    <property type="protein sequence ID" value="KAL1542511.1"/>
    <property type="molecule type" value="Genomic_DNA"/>
</dbReference>
<accession>A0ABD1GEG7</accession>
<comment type="caution">
    <text evidence="2">The sequence shown here is derived from an EMBL/GenBank/DDBJ whole genome shotgun (WGS) entry which is preliminary data.</text>
</comment>
<evidence type="ECO:0000313" key="3">
    <source>
        <dbReference type="Proteomes" id="UP001567538"/>
    </source>
</evidence>
<dbReference type="AlphaFoldDB" id="A0ABD1GEG7"/>
<gene>
    <name evidence="2" type="ORF">AAHA92_26596</name>
</gene>
<name>A0ABD1GEG7_SALDI</name>
<organism evidence="2 3">
    <name type="scientific">Salvia divinorum</name>
    <name type="common">Maria pastora</name>
    <name type="synonym">Diviner's sage</name>
    <dbReference type="NCBI Taxonomy" id="28513"/>
    <lineage>
        <taxon>Eukaryota</taxon>
        <taxon>Viridiplantae</taxon>
        <taxon>Streptophyta</taxon>
        <taxon>Embryophyta</taxon>
        <taxon>Tracheophyta</taxon>
        <taxon>Spermatophyta</taxon>
        <taxon>Magnoliopsida</taxon>
        <taxon>eudicotyledons</taxon>
        <taxon>Gunneridae</taxon>
        <taxon>Pentapetalae</taxon>
        <taxon>asterids</taxon>
        <taxon>lamiids</taxon>
        <taxon>Lamiales</taxon>
        <taxon>Lamiaceae</taxon>
        <taxon>Nepetoideae</taxon>
        <taxon>Mentheae</taxon>
        <taxon>Salviinae</taxon>
        <taxon>Salvia</taxon>
        <taxon>Salvia subgen. Calosphace</taxon>
    </lineage>
</organism>